<dbReference type="GO" id="GO:0015280">
    <property type="term" value="F:ligand-gated sodium channel activity"/>
    <property type="evidence" value="ECO:0007669"/>
    <property type="project" value="TreeGrafter"/>
</dbReference>
<accession>A0AAV4VK10</accession>
<evidence type="ECO:0000256" key="2">
    <source>
        <dbReference type="ARBA" id="ARBA00007193"/>
    </source>
</evidence>
<sequence length="522" mass="61086">MHEAQEKRREPNDGHTIRKKGSTLKQWLSKYLKQGNLAWKAFKCIIFLTCLACFWHQSLMFYIHYNMFPTTTSFAVVTPEAFKMPAITFCTRNPIQRSKFCADYPYLCDRPDNPQEFCRKHPHFCKENPRYLKIPKLLYFTKNLESKIRIITNELLLNFSEDPLNLFIKTDNEMKITLVRDAKTFNFAKCYSANLHLMKNKIEPATKEIDLVKEDLTLYEFVLNSKEEEIFFPWSVIQMYFAIHSPLVPVNPITHGKSMRAGYEYYVIVRLEEEHLLEDPYKTNCTDYVAAWKKNNMTGPRSQEMCRELCRMEFTKMCYGCHKHLVMYEEPDNFCFKTSRSICDDENKETRTYLRCKKDCKPDCLNKIHIRVTMDPEVTITSHTALYSIDDIFSHIGGLIGCWLGISVWAFVEITETTFLATCQLIQKLKKKLRKSFRNNKNAVGYNNFVAIYMNGWACNRIRDIIFEKVIPISSLLSFRARPTLSGGVNSGRSSSVEYSVLAQPSLWQTQKIFHSVLQQAE</sequence>
<gene>
    <name evidence="14" type="primary">AVEN_235582_1</name>
    <name evidence="14" type="ORF">CDAR_7311</name>
</gene>
<evidence type="ECO:0000256" key="5">
    <source>
        <dbReference type="ARBA" id="ARBA00022692"/>
    </source>
</evidence>
<feature type="transmembrane region" description="Helical" evidence="13">
    <location>
        <begin position="41"/>
        <end position="63"/>
    </location>
</feature>
<dbReference type="EMBL" id="BPLQ01013213">
    <property type="protein sequence ID" value="GIY70657.1"/>
    <property type="molecule type" value="Genomic_DNA"/>
</dbReference>
<dbReference type="PANTHER" id="PTHR11690">
    <property type="entry name" value="AMILORIDE-SENSITIVE SODIUM CHANNEL-RELATED"/>
    <property type="match status" value="1"/>
</dbReference>
<evidence type="ECO:0000256" key="3">
    <source>
        <dbReference type="ARBA" id="ARBA00022448"/>
    </source>
</evidence>
<proteinExistence type="inferred from homology"/>
<evidence type="ECO:0000256" key="4">
    <source>
        <dbReference type="ARBA" id="ARBA00022461"/>
    </source>
</evidence>
<dbReference type="InterPro" id="IPR001873">
    <property type="entry name" value="ENaC"/>
</dbReference>
<keyword evidence="7" id="KW-0915">Sodium</keyword>
<comment type="similarity">
    <text evidence="2 12">Belongs to the amiloride-sensitive sodium channel (TC 1.A.6) family.</text>
</comment>
<evidence type="ECO:0000256" key="6">
    <source>
        <dbReference type="ARBA" id="ARBA00022989"/>
    </source>
</evidence>
<keyword evidence="15" id="KW-1185">Reference proteome</keyword>
<keyword evidence="11 12" id="KW-0407">Ion channel</keyword>
<evidence type="ECO:0000256" key="12">
    <source>
        <dbReference type="RuleBase" id="RU000679"/>
    </source>
</evidence>
<name>A0AAV4VK10_9ARAC</name>
<keyword evidence="4 12" id="KW-0894">Sodium channel</keyword>
<evidence type="ECO:0000256" key="9">
    <source>
        <dbReference type="ARBA" id="ARBA00023136"/>
    </source>
</evidence>
<dbReference type="Pfam" id="PF00858">
    <property type="entry name" value="ASC"/>
    <property type="match status" value="2"/>
</dbReference>
<dbReference type="Gene3D" id="1.10.287.770">
    <property type="entry name" value="YojJ-like"/>
    <property type="match status" value="1"/>
</dbReference>
<dbReference type="Proteomes" id="UP001054837">
    <property type="component" value="Unassembled WGS sequence"/>
</dbReference>
<evidence type="ECO:0000313" key="14">
    <source>
        <dbReference type="EMBL" id="GIY70657.1"/>
    </source>
</evidence>
<organism evidence="14 15">
    <name type="scientific">Caerostris darwini</name>
    <dbReference type="NCBI Taxonomy" id="1538125"/>
    <lineage>
        <taxon>Eukaryota</taxon>
        <taxon>Metazoa</taxon>
        <taxon>Ecdysozoa</taxon>
        <taxon>Arthropoda</taxon>
        <taxon>Chelicerata</taxon>
        <taxon>Arachnida</taxon>
        <taxon>Araneae</taxon>
        <taxon>Araneomorphae</taxon>
        <taxon>Entelegynae</taxon>
        <taxon>Araneoidea</taxon>
        <taxon>Araneidae</taxon>
        <taxon>Caerostris</taxon>
    </lineage>
</organism>
<dbReference type="AlphaFoldDB" id="A0AAV4VK10"/>
<evidence type="ECO:0000256" key="11">
    <source>
        <dbReference type="ARBA" id="ARBA00023303"/>
    </source>
</evidence>
<keyword evidence="10 12" id="KW-0739">Sodium transport</keyword>
<keyword evidence="8 12" id="KW-0406">Ion transport</keyword>
<dbReference type="GO" id="GO:0005886">
    <property type="term" value="C:plasma membrane"/>
    <property type="evidence" value="ECO:0007669"/>
    <property type="project" value="TreeGrafter"/>
</dbReference>
<keyword evidence="9 13" id="KW-0472">Membrane</keyword>
<evidence type="ECO:0000256" key="10">
    <source>
        <dbReference type="ARBA" id="ARBA00023201"/>
    </source>
</evidence>
<protein>
    <submittedName>
        <fullName evidence="14">Uncharacterized protein</fullName>
    </submittedName>
</protein>
<evidence type="ECO:0000256" key="7">
    <source>
        <dbReference type="ARBA" id="ARBA00023053"/>
    </source>
</evidence>
<evidence type="ECO:0000256" key="1">
    <source>
        <dbReference type="ARBA" id="ARBA00004141"/>
    </source>
</evidence>
<dbReference type="PANTHER" id="PTHR11690:SF248">
    <property type="entry name" value="PICKPOCKET 17, ISOFORM A"/>
    <property type="match status" value="1"/>
</dbReference>
<keyword evidence="6 13" id="KW-1133">Transmembrane helix</keyword>
<keyword evidence="5 12" id="KW-0812">Transmembrane</keyword>
<evidence type="ECO:0000256" key="8">
    <source>
        <dbReference type="ARBA" id="ARBA00023065"/>
    </source>
</evidence>
<evidence type="ECO:0000313" key="15">
    <source>
        <dbReference type="Proteomes" id="UP001054837"/>
    </source>
</evidence>
<comment type="subcellular location">
    <subcellularLocation>
        <location evidence="1">Membrane</location>
        <topology evidence="1">Multi-pass membrane protein</topology>
    </subcellularLocation>
</comment>
<comment type="caution">
    <text evidence="14">The sequence shown here is derived from an EMBL/GenBank/DDBJ whole genome shotgun (WGS) entry which is preliminary data.</text>
</comment>
<dbReference type="PRINTS" id="PR01078">
    <property type="entry name" value="AMINACHANNEL"/>
</dbReference>
<reference evidence="14 15" key="1">
    <citation type="submission" date="2021-06" db="EMBL/GenBank/DDBJ databases">
        <title>Caerostris darwini draft genome.</title>
        <authorList>
            <person name="Kono N."/>
            <person name="Arakawa K."/>
        </authorList>
    </citation>
    <scope>NUCLEOTIDE SEQUENCE [LARGE SCALE GENOMIC DNA]</scope>
</reference>
<evidence type="ECO:0000256" key="13">
    <source>
        <dbReference type="SAM" id="Phobius"/>
    </source>
</evidence>
<keyword evidence="3 12" id="KW-0813">Transport</keyword>